<accession>A0A9Q8Z1F8</accession>
<feature type="signal peptide" evidence="1">
    <location>
        <begin position="1"/>
        <end position="21"/>
    </location>
</feature>
<reference evidence="2" key="1">
    <citation type="submission" date="2021-12" db="EMBL/GenBank/DDBJ databases">
        <title>Curvularia clavata genome.</title>
        <authorList>
            <person name="Cao Y."/>
        </authorList>
    </citation>
    <scope>NUCLEOTIDE SEQUENCE</scope>
    <source>
        <strain evidence="2">Yc1106</strain>
    </source>
</reference>
<dbReference type="VEuPathDB" id="FungiDB:yc1106_01611"/>
<keyword evidence="1" id="KW-0732">Signal</keyword>
<feature type="chain" id="PRO_5040425426" evidence="1">
    <location>
        <begin position="22"/>
        <end position="156"/>
    </location>
</feature>
<evidence type="ECO:0000256" key="1">
    <source>
        <dbReference type="SAM" id="SignalP"/>
    </source>
</evidence>
<proteinExistence type="predicted"/>
<dbReference type="EMBL" id="CP089274">
    <property type="protein sequence ID" value="USP74337.1"/>
    <property type="molecule type" value="Genomic_DNA"/>
</dbReference>
<protein>
    <submittedName>
        <fullName evidence="2">Uncharacterized protein</fullName>
    </submittedName>
</protein>
<dbReference type="OrthoDB" id="3783760at2759"/>
<name>A0A9Q8Z1F8_CURCL</name>
<evidence type="ECO:0000313" key="3">
    <source>
        <dbReference type="Proteomes" id="UP001056012"/>
    </source>
</evidence>
<dbReference type="AlphaFoldDB" id="A0A9Q8Z1F8"/>
<evidence type="ECO:0000313" key="2">
    <source>
        <dbReference type="EMBL" id="USP74337.1"/>
    </source>
</evidence>
<sequence>MHITSKTNAIIALSLASVASTTPLPLTARTTILSSSRNIYLTTCTTRSLTSDATSSSAILYSGTPANTAPVAIGTVSSARAIQWAGFTRRVTLDGTGVFESRIDRGADAFPKSELSGGATLESSSGSKEEFVCFRDGETTFSANGLDADVGSDFEQ</sequence>
<dbReference type="Proteomes" id="UP001056012">
    <property type="component" value="Chromosome 1"/>
</dbReference>
<gene>
    <name evidence="2" type="ORF">yc1106_01611</name>
</gene>
<keyword evidence="3" id="KW-1185">Reference proteome</keyword>
<organism evidence="2 3">
    <name type="scientific">Curvularia clavata</name>
    <dbReference type="NCBI Taxonomy" id="95742"/>
    <lineage>
        <taxon>Eukaryota</taxon>
        <taxon>Fungi</taxon>
        <taxon>Dikarya</taxon>
        <taxon>Ascomycota</taxon>
        <taxon>Pezizomycotina</taxon>
        <taxon>Dothideomycetes</taxon>
        <taxon>Pleosporomycetidae</taxon>
        <taxon>Pleosporales</taxon>
        <taxon>Pleosporineae</taxon>
        <taxon>Pleosporaceae</taxon>
        <taxon>Curvularia</taxon>
    </lineage>
</organism>